<evidence type="ECO:0000313" key="3">
    <source>
        <dbReference type="Proteomes" id="UP000755585"/>
    </source>
</evidence>
<evidence type="ECO:0000256" key="1">
    <source>
        <dbReference type="SAM" id="Phobius"/>
    </source>
</evidence>
<dbReference type="Proteomes" id="UP000755585">
    <property type="component" value="Unassembled WGS sequence"/>
</dbReference>
<organism evidence="2 3">
    <name type="scientific">Kribbella aluminosa</name>
    <dbReference type="NCBI Taxonomy" id="416017"/>
    <lineage>
        <taxon>Bacteria</taxon>
        <taxon>Bacillati</taxon>
        <taxon>Actinomycetota</taxon>
        <taxon>Actinomycetes</taxon>
        <taxon>Propionibacteriales</taxon>
        <taxon>Kribbellaceae</taxon>
        <taxon>Kribbella</taxon>
    </lineage>
</organism>
<keyword evidence="3" id="KW-1185">Reference proteome</keyword>
<dbReference type="EMBL" id="JAGINT010000002">
    <property type="protein sequence ID" value="MBP2354689.1"/>
    <property type="molecule type" value="Genomic_DNA"/>
</dbReference>
<protein>
    <submittedName>
        <fullName evidence="2">Uncharacterized protein</fullName>
    </submittedName>
</protein>
<keyword evidence="1" id="KW-0812">Transmembrane</keyword>
<accession>A0ABS4USS7</accession>
<name>A0ABS4USS7_9ACTN</name>
<gene>
    <name evidence="2" type="ORF">JOF29_005799</name>
</gene>
<feature type="transmembrane region" description="Helical" evidence="1">
    <location>
        <begin position="12"/>
        <end position="35"/>
    </location>
</feature>
<comment type="caution">
    <text evidence="2">The sequence shown here is derived from an EMBL/GenBank/DDBJ whole genome shotgun (WGS) entry which is preliminary data.</text>
</comment>
<proteinExistence type="predicted"/>
<reference evidence="2 3" key="1">
    <citation type="submission" date="2021-03" db="EMBL/GenBank/DDBJ databases">
        <title>Sequencing the genomes of 1000 actinobacteria strains.</title>
        <authorList>
            <person name="Klenk H.-P."/>
        </authorList>
    </citation>
    <scope>NUCLEOTIDE SEQUENCE [LARGE SCALE GENOMIC DNA]</scope>
    <source>
        <strain evidence="2 3">DSM 18824</strain>
    </source>
</reference>
<sequence>MNGDFLPRRQSASALSQIVTVVILLTAAAVGVWMFV</sequence>
<evidence type="ECO:0000313" key="2">
    <source>
        <dbReference type="EMBL" id="MBP2354689.1"/>
    </source>
</evidence>
<keyword evidence="1" id="KW-0472">Membrane</keyword>
<keyword evidence="1" id="KW-1133">Transmembrane helix</keyword>